<reference evidence="2" key="1">
    <citation type="journal article" date="2020" name="Stud. Mycol.">
        <title>101 Dothideomycetes genomes: a test case for predicting lifestyles and emergence of pathogens.</title>
        <authorList>
            <person name="Haridas S."/>
            <person name="Albert R."/>
            <person name="Binder M."/>
            <person name="Bloem J."/>
            <person name="Labutti K."/>
            <person name="Salamov A."/>
            <person name="Andreopoulos B."/>
            <person name="Baker S."/>
            <person name="Barry K."/>
            <person name="Bills G."/>
            <person name="Bluhm B."/>
            <person name="Cannon C."/>
            <person name="Castanera R."/>
            <person name="Culley D."/>
            <person name="Daum C."/>
            <person name="Ezra D."/>
            <person name="Gonzalez J."/>
            <person name="Henrissat B."/>
            <person name="Kuo A."/>
            <person name="Liang C."/>
            <person name="Lipzen A."/>
            <person name="Lutzoni F."/>
            <person name="Magnuson J."/>
            <person name="Mondo S."/>
            <person name="Nolan M."/>
            <person name="Ohm R."/>
            <person name="Pangilinan J."/>
            <person name="Park H.-J."/>
            <person name="Ramirez L."/>
            <person name="Alfaro M."/>
            <person name="Sun H."/>
            <person name="Tritt A."/>
            <person name="Yoshinaga Y."/>
            <person name="Zwiers L.-H."/>
            <person name="Turgeon B."/>
            <person name="Goodwin S."/>
            <person name="Spatafora J."/>
            <person name="Crous P."/>
            <person name="Grigoriev I."/>
        </authorList>
    </citation>
    <scope>NUCLEOTIDE SEQUENCE</scope>
    <source>
        <strain evidence="2">CBS 115976</strain>
    </source>
</reference>
<accession>A0A6A6UH43</accession>
<dbReference type="OrthoDB" id="5428863at2759"/>
<dbReference type="Pfam" id="PF06985">
    <property type="entry name" value="HET"/>
    <property type="match status" value="1"/>
</dbReference>
<protein>
    <submittedName>
        <fullName evidence="2">HET-domain-containing protein</fullName>
    </submittedName>
</protein>
<name>A0A6A6UH43_9PEZI</name>
<dbReference type="Proteomes" id="UP000799302">
    <property type="component" value="Unassembled WGS sequence"/>
</dbReference>
<evidence type="ECO:0000259" key="1">
    <source>
        <dbReference type="Pfam" id="PF06985"/>
    </source>
</evidence>
<dbReference type="AlphaFoldDB" id="A0A6A6UH43"/>
<dbReference type="InterPro" id="IPR010730">
    <property type="entry name" value="HET"/>
</dbReference>
<dbReference type="EMBL" id="MU004232">
    <property type="protein sequence ID" value="KAF2671595.1"/>
    <property type="molecule type" value="Genomic_DNA"/>
</dbReference>
<proteinExistence type="predicted"/>
<dbReference type="PANTHER" id="PTHR33112">
    <property type="entry name" value="DOMAIN PROTEIN, PUTATIVE-RELATED"/>
    <property type="match status" value="1"/>
</dbReference>
<dbReference type="PANTHER" id="PTHR33112:SF12">
    <property type="entry name" value="HETEROKARYON INCOMPATIBILITY DOMAIN-CONTAINING PROTEIN"/>
    <property type="match status" value="1"/>
</dbReference>
<organism evidence="2 3">
    <name type="scientific">Microthyrium microscopicum</name>
    <dbReference type="NCBI Taxonomy" id="703497"/>
    <lineage>
        <taxon>Eukaryota</taxon>
        <taxon>Fungi</taxon>
        <taxon>Dikarya</taxon>
        <taxon>Ascomycota</taxon>
        <taxon>Pezizomycotina</taxon>
        <taxon>Dothideomycetes</taxon>
        <taxon>Dothideomycetes incertae sedis</taxon>
        <taxon>Microthyriales</taxon>
        <taxon>Microthyriaceae</taxon>
        <taxon>Microthyrium</taxon>
    </lineage>
</organism>
<evidence type="ECO:0000313" key="2">
    <source>
        <dbReference type="EMBL" id="KAF2671595.1"/>
    </source>
</evidence>
<gene>
    <name evidence="2" type="ORF">BT63DRAFT_397964</name>
</gene>
<keyword evidence="3" id="KW-1185">Reference proteome</keyword>
<feature type="domain" description="Heterokaryon incompatibility" evidence="1">
    <location>
        <begin position="233"/>
        <end position="385"/>
    </location>
</feature>
<evidence type="ECO:0000313" key="3">
    <source>
        <dbReference type="Proteomes" id="UP000799302"/>
    </source>
</evidence>
<sequence length="795" mass="90771">MAKERLRLRLGRFHDAFSSSVSFLKGTSDTALCSQCAKLDLEDLLDGSRTPFLYEEIPLGSLGSISTRKRICVFCRAISEAFSPPKPNKDYDVGQCFIMPVLFCQCQNQTSSGRLSHFCNRHIELAVTLKREGPEISEINFRVYRGSMMDQRANDRYGSQLLEVNDRRYCGARATGTKVDYDLIRYWISACESNHDEDCNHSIWPGLPEQHTNFLVIDVELRCVVPAPPDCQFVALSYVWGKDIKALKRLTTANYKELCKPGGLLKSEIPGTIWDALDVTENIGQKYCWVDALCIVQDDPIQQGEQIFRMGEIYSRASLTIIAASGENASAGLPGVQNRPRSELSQEVIKVGSLQLLRARPWEKSPLFLNVKRGTWMTRGWTYQEALFSRRLLIFDDDVVFWSCRQAHWSENMILEVQEPNFEPEVIWFQLARLDNRLLMKEPAANDTEESIFQEDDSKQHKREQLWMQYSELLREYTRRALSDYSDSLNAFSGLTRALSLKYGDEFIWGLPRSHFAEALLWERYAVTQSNCSQTTVTPNGDICQLPLPSWSWAAWKSISDDGAYGVYSYPRRLLSCPIAIYSVLTDGSNYEIINARDYVLTSESSKLGPDWLHTPRELPKLSDSGTHSGRLKFWTSSACVYYVCKVSSRMQTSYKVLSLDGRALCVTQLATRDLYHIRDQLPQTAVLDHQIPFAVKNSAFIRGKKMSTKEIHCTIIEVIIIHRTEYLEHLRLNGKPSGKISYLANGKPGRKVSYLAGLIVTWEDGIAYREGPIEIREEDWISLKNREWKLVILG</sequence>